<proteinExistence type="predicted"/>
<name>G0NHB3_CAEBE</name>
<dbReference type="Proteomes" id="UP000008068">
    <property type="component" value="Unassembled WGS sequence"/>
</dbReference>
<keyword evidence="3" id="KW-1185">Reference proteome</keyword>
<organism evidence="3">
    <name type="scientific">Caenorhabditis brenneri</name>
    <name type="common">Nematode worm</name>
    <dbReference type="NCBI Taxonomy" id="135651"/>
    <lineage>
        <taxon>Eukaryota</taxon>
        <taxon>Metazoa</taxon>
        <taxon>Ecdysozoa</taxon>
        <taxon>Nematoda</taxon>
        <taxon>Chromadorea</taxon>
        <taxon>Rhabditida</taxon>
        <taxon>Rhabditina</taxon>
        <taxon>Rhabditomorpha</taxon>
        <taxon>Rhabditoidea</taxon>
        <taxon>Rhabditidae</taxon>
        <taxon>Peloderinae</taxon>
        <taxon>Caenorhabditis</taxon>
    </lineage>
</organism>
<dbReference type="OrthoDB" id="5873435at2759"/>
<evidence type="ECO:0000313" key="2">
    <source>
        <dbReference type="EMBL" id="EGT60376.1"/>
    </source>
</evidence>
<dbReference type="EMBL" id="GL379884">
    <property type="protein sequence ID" value="EGT60376.1"/>
    <property type="molecule type" value="Genomic_DNA"/>
</dbReference>
<sequence>MLLFRNSFMDIRYLYALQFWIILSDIDIELSSTKITVLVGCTVGWLVLVLFKTVLQCEELEPTVMTNDLVEDSEDESDFSPDFQLPYFSDESDFEYDESTRPKSSSLGSATSGYNTDPDIDLDWEYYKILHAPPGPVPPDQVYLTFSCQITGFYVKAIVDKNHSMVRILNYEKLNYGVWCWTETNCSSCIRKVRKALDAGGCMVPFAMDLEEEYDANSESEDIDSGGSKKKMKVPKKRSQLY</sequence>
<dbReference type="HOGENOM" id="CLU_1148055_0_0_1"/>
<gene>
    <name evidence="2" type="ORF">CAEBREN_22497</name>
</gene>
<feature type="region of interest" description="Disordered" evidence="1">
    <location>
        <begin position="217"/>
        <end position="242"/>
    </location>
</feature>
<evidence type="ECO:0000313" key="3">
    <source>
        <dbReference type="Proteomes" id="UP000008068"/>
    </source>
</evidence>
<feature type="compositionally biased region" description="Polar residues" evidence="1">
    <location>
        <begin position="102"/>
        <end position="114"/>
    </location>
</feature>
<accession>G0NHB3</accession>
<reference evidence="3" key="1">
    <citation type="submission" date="2011-07" db="EMBL/GenBank/DDBJ databases">
        <authorList>
            <consortium name="Caenorhabditis brenneri Sequencing and Analysis Consortium"/>
            <person name="Wilson R.K."/>
        </authorList>
    </citation>
    <scope>NUCLEOTIDE SEQUENCE [LARGE SCALE GENOMIC DNA]</scope>
    <source>
        <strain evidence="3">PB2801</strain>
    </source>
</reference>
<dbReference type="AlphaFoldDB" id="G0NHB3"/>
<evidence type="ECO:0000256" key="1">
    <source>
        <dbReference type="SAM" id="MobiDB-lite"/>
    </source>
</evidence>
<dbReference type="eggNOG" id="ENOG502RFY9">
    <property type="taxonomic scope" value="Eukaryota"/>
</dbReference>
<dbReference type="FunCoup" id="G0NHB3">
    <property type="interactions" value="1898"/>
</dbReference>
<feature type="compositionally biased region" description="Basic residues" evidence="1">
    <location>
        <begin position="228"/>
        <end position="242"/>
    </location>
</feature>
<dbReference type="InParanoid" id="G0NHB3"/>
<protein>
    <submittedName>
        <fullName evidence="2">Uncharacterized protein</fullName>
    </submittedName>
</protein>
<feature type="region of interest" description="Disordered" evidence="1">
    <location>
        <begin position="93"/>
        <end position="114"/>
    </location>
</feature>